<evidence type="ECO:0000313" key="3">
    <source>
        <dbReference type="EMBL" id="OWV06059.1"/>
    </source>
</evidence>
<name>A0A246RKF9_9ACTN</name>
<organism evidence="3 4">
    <name type="scientific">Micromonospora wenchangensis</name>
    <dbReference type="NCBI Taxonomy" id="1185415"/>
    <lineage>
        <taxon>Bacteria</taxon>
        <taxon>Bacillati</taxon>
        <taxon>Actinomycetota</taxon>
        <taxon>Actinomycetes</taxon>
        <taxon>Micromonosporales</taxon>
        <taxon>Micromonosporaceae</taxon>
        <taxon>Micromonospora</taxon>
    </lineage>
</organism>
<proteinExistence type="predicted"/>
<feature type="transmembrane region" description="Helical" evidence="1">
    <location>
        <begin position="194"/>
        <end position="216"/>
    </location>
</feature>
<feature type="signal peptide" evidence="2">
    <location>
        <begin position="1"/>
        <end position="30"/>
    </location>
</feature>
<evidence type="ECO:0000256" key="2">
    <source>
        <dbReference type="SAM" id="SignalP"/>
    </source>
</evidence>
<keyword evidence="2" id="KW-0732">Signal</keyword>
<keyword evidence="1" id="KW-0812">Transmembrane</keyword>
<gene>
    <name evidence="3" type="ORF">B5D80_17010</name>
</gene>
<comment type="caution">
    <text evidence="3">The sequence shown here is derived from an EMBL/GenBank/DDBJ whole genome shotgun (WGS) entry which is preliminary data.</text>
</comment>
<evidence type="ECO:0000256" key="1">
    <source>
        <dbReference type="SAM" id="Phobius"/>
    </source>
</evidence>
<dbReference type="OrthoDB" id="3381546at2"/>
<evidence type="ECO:0000313" key="4">
    <source>
        <dbReference type="Proteomes" id="UP000197174"/>
    </source>
</evidence>
<dbReference type="Proteomes" id="UP000197174">
    <property type="component" value="Unassembled WGS sequence"/>
</dbReference>
<sequence length="221" mass="23188">MVDRVRRLLAAVAMVVTAALVVTTGPAAQAAGAHRAAPKTPPAGVDITGVGLTEPLRLRADTAPTHVVAVIDQVSWFGRTGEAKGPKAADLGPKYTIVVLAGDVAKQTFDLYPLAKGGPRAFRPAKQPDQHKTTAGWFLGRLTMSETLRAAGVPLERQLDTVTGGVGGGERTLSDDVLNPGRDIDDAIAELQRLLLLNVGVMLVITLGLAGIALLVRRRTR</sequence>
<feature type="chain" id="PRO_5013145761" evidence="2">
    <location>
        <begin position="31"/>
        <end position="221"/>
    </location>
</feature>
<accession>A0A246RKF9</accession>
<dbReference type="AlphaFoldDB" id="A0A246RKF9"/>
<protein>
    <submittedName>
        <fullName evidence="3">Uncharacterized protein</fullName>
    </submittedName>
</protein>
<keyword evidence="1" id="KW-0472">Membrane</keyword>
<reference evidence="3 4" key="1">
    <citation type="submission" date="2017-03" db="EMBL/GenBank/DDBJ databases">
        <title>Whole genome sequence of Micromonospora wenchangensis, isolated from mangrove soil.</title>
        <authorList>
            <person name="Yang H."/>
        </authorList>
    </citation>
    <scope>NUCLEOTIDE SEQUENCE [LARGE SCALE GENOMIC DNA]</scope>
    <source>
        <strain evidence="3 4">CCTCC AA 2012002</strain>
    </source>
</reference>
<keyword evidence="1" id="KW-1133">Transmembrane helix</keyword>
<dbReference type="RefSeq" id="WP_088644851.1">
    <property type="nucleotide sequence ID" value="NZ_JBFAMK010000003.1"/>
</dbReference>
<keyword evidence="4" id="KW-1185">Reference proteome</keyword>
<dbReference type="EMBL" id="MZMV01000026">
    <property type="protein sequence ID" value="OWV06059.1"/>
    <property type="molecule type" value="Genomic_DNA"/>
</dbReference>